<dbReference type="GO" id="GO:0005524">
    <property type="term" value="F:ATP binding"/>
    <property type="evidence" value="ECO:0007669"/>
    <property type="project" value="UniProtKB-KW"/>
</dbReference>
<evidence type="ECO:0000259" key="9">
    <source>
        <dbReference type="PROSITE" id="PS51194"/>
    </source>
</evidence>
<evidence type="ECO:0000256" key="7">
    <source>
        <dbReference type="SAM" id="MobiDB-lite"/>
    </source>
</evidence>
<dbReference type="Proteomes" id="UP000019335">
    <property type="component" value="Chromosome 4"/>
</dbReference>
<evidence type="ECO:0000256" key="6">
    <source>
        <dbReference type="SAM" id="Coils"/>
    </source>
</evidence>
<keyword evidence="4" id="KW-0067">ATP-binding</keyword>
<evidence type="ECO:0000259" key="10">
    <source>
        <dbReference type="PROSITE" id="PS51195"/>
    </source>
</evidence>
<feature type="region of interest" description="Disordered" evidence="7">
    <location>
        <begin position="99"/>
        <end position="163"/>
    </location>
</feature>
<dbReference type="SUPFAM" id="SSF52540">
    <property type="entry name" value="P-loop containing nucleoside triphosphate hydrolases"/>
    <property type="match status" value="1"/>
</dbReference>
<dbReference type="PANTHER" id="PTHR47959">
    <property type="entry name" value="ATP-DEPENDENT RNA HELICASE RHLE-RELATED"/>
    <property type="match status" value="1"/>
</dbReference>
<keyword evidence="6" id="KW-0175">Coiled coil</keyword>
<feature type="domain" description="Helicase C-terminal" evidence="9">
    <location>
        <begin position="522"/>
        <end position="690"/>
    </location>
</feature>
<dbReference type="GO" id="GO:0016787">
    <property type="term" value="F:hydrolase activity"/>
    <property type="evidence" value="ECO:0007669"/>
    <property type="project" value="UniProtKB-KW"/>
</dbReference>
<keyword evidence="1" id="KW-0547">Nucleotide-binding</keyword>
<keyword evidence="3 11" id="KW-0347">Helicase</keyword>
<dbReference type="AlphaFoldDB" id="W7TN14"/>
<dbReference type="PROSITE" id="PS51192">
    <property type="entry name" value="HELICASE_ATP_BIND_1"/>
    <property type="match status" value="1"/>
</dbReference>
<dbReference type="PANTHER" id="PTHR47959:SF1">
    <property type="entry name" value="ATP-DEPENDENT RNA HELICASE DBPA"/>
    <property type="match status" value="1"/>
</dbReference>
<feature type="compositionally biased region" description="Basic and acidic residues" evidence="7">
    <location>
        <begin position="919"/>
        <end position="934"/>
    </location>
</feature>
<dbReference type="PROSITE" id="PS51195">
    <property type="entry name" value="Q_MOTIF"/>
    <property type="match status" value="1"/>
</dbReference>
<feature type="compositionally biased region" description="Basic and acidic residues" evidence="7">
    <location>
        <begin position="788"/>
        <end position="800"/>
    </location>
</feature>
<evidence type="ECO:0000256" key="3">
    <source>
        <dbReference type="ARBA" id="ARBA00022806"/>
    </source>
</evidence>
<sequence length="969" mass="107342">MPICFVKELLSQDVHQSFLEMHEWKLVKTSAAAHGSLDNFHAAYLLTLYRRRRHSSTSARIHAYNPSKKLTSHFKTRQPLSMVKYTEDGLVLTLDSDDEEVVAEDREEGDAEEAKAAKITRPESVDAKKTRQKQLKKKEKKQNGVAERKKASEMDPSFAFEEADDGFGGKAQWDFKEALVKLGLGVAREGTSEIEKQSAAVVEGDKDEGEGEREEEDEGLVADAVKDLNTEEALVKAARRKQRLEDKEGRLQERERRKLEERRKGSGNDGLPVPEDTDADPKAKEFFQELSDDLRIQASGPGGTVLFSQLNLSRPLLRAIEFLGYVNPTPIQTAVIPVVLAGKDVCASAVTGSGKTAAFALPILERLLFRPKRVAATRVLVLSPTRELAVQTHLMLSRLSQYTDMVTCLVVGGSKNMRAQENELRARPDIVVCTPGRMLDHLMNSPGVSVDDLEILVLDEVDQLVDLGFAAEVESLVKECPRQRQTLLFSATMTAKVDALAVLALNRPVRVRVDVSLQVAPRLEQEFVRVRGKGSEEHRHAILLALLARTFKTRTLVFCNTKADAHRTRLLLELSGIKAVELHGNLTQAERLESLLCFKEGKADVLVATDLAARGLDISGIAAVINAEMPRTRATYVHRVGRTARAGCGGKAVSLVPDALRLFMKQIVQDVEDTSTVKSRVVPPPVLAHYEAKVSELQAAIESRLKEEAAERQARWAEMEAERAQNLVEHQEEILQRPAKQWFQSKAEKEAVRTAAAAEKAAAQGNGNGKLSAFGTQRASLSSTMNLTRKEKQALEESAKKKPHRLNRAKRRRMEMLKEEEGERREAVEQSMEEDGELPKKRKLATMTSQKSVAREAKRAAQPTRVRAEGRAAGAIRVKTARGSGSAGTLQLTEGFDKELDTVYRKKGREEPGGGTGPHQRDEGMAGRERESAYKFRGLSATSAAGGGLRKRSKPSHHAFKSKSKHRRR</sequence>
<evidence type="ECO:0000313" key="11">
    <source>
        <dbReference type="EMBL" id="EWM28500.1"/>
    </source>
</evidence>
<dbReference type="GO" id="GO:0005829">
    <property type="term" value="C:cytosol"/>
    <property type="evidence" value="ECO:0007669"/>
    <property type="project" value="TreeGrafter"/>
</dbReference>
<feature type="coiled-coil region" evidence="6">
    <location>
        <begin position="687"/>
        <end position="727"/>
    </location>
</feature>
<dbReference type="CDD" id="cd17947">
    <property type="entry name" value="DEADc_DDX27"/>
    <property type="match status" value="1"/>
</dbReference>
<feature type="compositionally biased region" description="Acidic residues" evidence="7">
    <location>
        <begin position="205"/>
        <end position="219"/>
    </location>
</feature>
<feature type="compositionally biased region" description="Basic residues" evidence="7">
    <location>
        <begin position="130"/>
        <end position="140"/>
    </location>
</feature>
<evidence type="ECO:0000256" key="1">
    <source>
        <dbReference type="ARBA" id="ARBA00022741"/>
    </source>
</evidence>
<dbReference type="SMART" id="SM00490">
    <property type="entry name" value="HELICc"/>
    <property type="match status" value="1"/>
</dbReference>
<keyword evidence="12" id="KW-1185">Reference proteome</keyword>
<feature type="compositionally biased region" description="Basic and acidic residues" evidence="7">
    <location>
        <begin position="112"/>
        <end position="129"/>
    </location>
</feature>
<keyword evidence="2" id="KW-0378">Hydrolase</keyword>
<accession>W7TN14</accession>
<protein>
    <submittedName>
        <fullName evidence="11">RNA helicase, DEAD-box type</fullName>
    </submittedName>
</protein>
<reference evidence="11 12" key="1">
    <citation type="journal article" date="2014" name="Mol. Plant">
        <title>Chromosome Scale Genome Assembly and Transcriptome Profiling of Nannochloropsis gaditana in Nitrogen Depletion.</title>
        <authorList>
            <person name="Corteggiani Carpinelli E."/>
            <person name="Telatin A."/>
            <person name="Vitulo N."/>
            <person name="Forcato C."/>
            <person name="D'Angelo M."/>
            <person name="Schiavon R."/>
            <person name="Vezzi A."/>
            <person name="Giacometti G.M."/>
            <person name="Morosinotto T."/>
            <person name="Valle G."/>
        </authorList>
    </citation>
    <scope>NUCLEOTIDE SEQUENCE [LARGE SCALE GENOMIC DNA]</scope>
    <source>
        <strain evidence="11 12">B-31</strain>
    </source>
</reference>
<evidence type="ECO:0000259" key="8">
    <source>
        <dbReference type="PROSITE" id="PS51192"/>
    </source>
</evidence>
<feature type="compositionally biased region" description="Basic residues" evidence="7">
    <location>
        <begin position="801"/>
        <end position="813"/>
    </location>
</feature>
<evidence type="ECO:0000313" key="12">
    <source>
        <dbReference type="Proteomes" id="UP000019335"/>
    </source>
</evidence>
<feature type="domain" description="Helicase ATP-binding" evidence="8">
    <location>
        <begin position="336"/>
        <end position="511"/>
    </location>
</feature>
<dbReference type="InterPro" id="IPR014001">
    <property type="entry name" value="Helicase_ATP-bd"/>
</dbReference>
<proteinExistence type="predicted"/>
<dbReference type="GO" id="GO:0003676">
    <property type="term" value="F:nucleic acid binding"/>
    <property type="evidence" value="ECO:0007669"/>
    <property type="project" value="InterPro"/>
</dbReference>
<evidence type="ECO:0000256" key="5">
    <source>
        <dbReference type="PROSITE-ProRule" id="PRU00552"/>
    </source>
</evidence>
<feature type="compositionally biased region" description="Basic and acidic residues" evidence="7">
    <location>
        <begin position="243"/>
        <end position="266"/>
    </location>
</feature>
<dbReference type="InterPro" id="IPR011545">
    <property type="entry name" value="DEAD/DEAH_box_helicase_dom"/>
</dbReference>
<evidence type="ECO:0000256" key="4">
    <source>
        <dbReference type="ARBA" id="ARBA00022840"/>
    </source>
</evidence>
<feature type="compositionally biased region" description="Basic residues" evidence="7">
    <location>
        <begin position="949"/>
        <end position="969"/>
    </location>
</feature>
<feature type="compositionally biased region" description="Basic and acidic residues" evidence="7">
    <location>
        <begin position="814"/>
        <end position="828"/>
    </location>
</feature>
<dbReference type="Pfam" id="PF00271">
    <property type="entry name" value="Helicase_C"/>
    <property type="match status" value="1"/>
</dbReference>
<dbReference type="Pfam" id="PF00270">
    <property type="entry name" value="DEAD"/>
    <property type="match status" value="1"/>
</dbReference>
<dbReference type="CDD" id="cd18787">
    <property type="entry name" value="SF2_C_DEAD"/>
    <property type="match status" value="1"/>
</dbReference>
<gene>
    <name evidence="11" type="ORF">Naga_100058g19</name>
</gene>
<organism evidence="11 12">
    <name type="scientific">Nannochloropsis gaditana</name>
    <dbReference type="NCBI Taxonomy" id="72520"/>
    <lineage>
        <taxon>Eukaryota</taxon>
        <taxon>Sar</taxon>
        <taxon>Stramenopiles</taxon>
        <taxon>Ochrophyta</taxon>
        <taxon>Eustigmatophyceae</taxon>
        <taxon>Eustigmatales</taxon>
        <taxon>Monodopsidaceae</taxon>
        <taxon>Nannochloropsis</taxon>
    </lineage>
</organism>
<feature type="compositionally biased region" description="Acidic residues" evidence="7">
    <location>
        <begin position="99"/>
        <end position="111"/>
    </location>
</feature>
<feature type="region of interest" description="Disordered" evidence="7">
    <location>
        <begin position="239"/>
        <end position="279"/>
    </location>
</feature>
<dbReference type="GO" id="GO:0003724">
    <property type="term" value="F:RNA helicase activity"/>
    <property type="evidence" value="ECO:0007669"/>
    <property type="project" value="InterPro"/>
</dbReference>
<dbReference type="InterPro" id="IPR001650">
    <property type="entry name" value="Helicase_C-like"/>
</dbReference>
<feature type="compositionally biased region" description="Basic and acidic residues" evidence="7">
    <location>
        <begin position="895"/>
        <end position="912"/>
    </location>
</feature>
<feature type="domain" description="DEAD-box RNA helicase Q" evidence="10">
    <location>
        <begin position="305"/>
        <end position="333"/>
    </location>
</feature>
<dbReference type="InterPro" id="IPR014014">
    <property type="entry name" value="RNA_helicase_DEAD_Q_motif"/>
</dbReference>
<feature type="region of interest" description="Disordered" evidence="7">
    <location>
        <begin position="782"/>
        <end position="969"/>
    </location>
</feature>
<feature type="short sequence motif" description="Q motif" evidence="5">
    <location>
        <begin position="305"/>
        <end position="333"/>
    </location>
</feature>
<dbReference type="InterPro" id="IPR027417">
    <property type="entry name" value="P-loop_NTPase"/>
</dbReference>
<dbReference type="PROSITE" id="PS51194">
    <property type="entry name" value="HELICASE_CTER"/>
    <property type="match status" value="1"/>
</dbReference>
<dbReference type="OrthoDB" id="10259843at2759"/>
<dbReference type="EMBL" id="AZIL01000281">
    <property type="protein sequence ID" value="EWM28500.1"/>
    <property type="molecule type" value="Genomic_DNA"/>
</dbReference>
<dbReference type="InterPro" id="IPR050079">
    <property type="entry name" value="DEAD_box_RNA_helicase"/>
</dbReference>
<dbReference type="SMART" id="SM00487">
    <property type="entry name" value="DEXDc"/>
    <property type="match status" value="1"/>
</dbReference>
<dbReference type="Gene3D" id="3.40.50.300">
    <property type="entry name" value="P-loop containing nucleotide triphosphate hydrolases"/>
    <property type="match status" value="2"/>
</dbReference>
<evidence type="ECO:0000256" key="2">
    <source>
        <dbReference type="ARBA" id="ARBA00022801"/>
    </source>
</evidence>
<name>W7TN14_9STRA</name>
<feature type="region of interest" description="Disordered" evidence="7">
    <location>
        <begin position="187"/>
        <end position="219"/>
    </location>
</feature>
<comment type="caution">
    <text evidence="11">The sequence shown here is derived from an EMBL/GenBank/DDBJ whole genome shotgun (WGS) entry which is preliminary data.</text>
</comment>